<dbReference type="OrthoDB" id="2361502at2"/>
<comment type="caution">
    <text evidence="2">The sequence shown here is derived from an EMBL/GenBank/DDBJ whole genome shotgun (WGS) entry which is preliminary data.</text>
</comment>
<organism evidence="2 3">
    <name type="scientific">Enterococcus sulfureus ATCC 49903</name>
    <dbReference type="NCBI Taxonomy" id="1140003"/>
    <lineage>
        <taxon>Bacteria</taxon>
        <taxon>Bacillati</taxon>
        <taxon>Bacillota</taxon>
        <taxon>Bacilli</taxon>
        <taxon>Lactobacillales</taxon>
        <taxon>Enterococcaceae</taxon>
        <taxon>Enterococcus</taxon>
    </lineage>
</organism>
<dbReference type="PATRIC" id="fig|1140003.3.peg.1451"/>
<dbReference type="Proteomes" id="UP000015961">
    <property type="component" value="Unassembled WGS sequence"/>
</dbReference>
<dbReference type="InterPro" id="IPR035903">
    <property type="entry name" value="HesB-like_dom_sf"/>
</dbReference>
<sequence>MLTLEISPEVAKKITDFKGPNERILLDHEDGQGPFVDHAISCQLNPNFSLLFVDQTYTDAELSDYKLKVETNIGPIFLKESATRLLDQDNRLVIEPTYKRVQLKSDGGILAQDIAFVKKSKDTIRG</sequence>
<dbReference type="SUPFAM" id="SSF89360">
    <property type="entry name" value="HesB-like domain"/>
    <property type="match status" value="1"/>
</dbReference>
<name>S0NYE1_9ENTE</name>
<dbReference type="AlphaFoldDB" id="S0NYE1"/>
<dbReference type="InterPro" id="IPR000361">
    <property type="entry name" value="ATAP_core_dom"/>
</dbReference>
<reference evidence="2 3" key="1">
    <citation type="submission" date="2013-03" db="EMBL/GenBank/DDBJ databases">
        <title>The Genome Sequence of Enterococcus sulfureus ATCC_49903 (PacBio/Illumina hybrid assembly).</title>
        <authorList>
            <consortium name="The Broad Institute Genomics Platform"/>
            <consortium name="The Broad Institute Genome Sequencing Center for Infectious Disease"/>
            <person name="Earl A."/>
            <person name="Russ C."/>
            <person name="Gilmore M."/>
            <person name="Surin D."/>
            <person name="Walker B."/>
            <person name="Young S."/>
            <person name="Zeng Q."/>
            <person name="Gargeya S."/>
            <person name="Fitzgerald M."/>
            <person name="Haas B."/>
            <person name="Abouelleil A."/>
            <person name="Allen A.W."/>
            <person name="Alvarado L."/>
            <person name="Arachchi H.M."/>
            <person name="Berlin A.M."/>
            <person name="Chapman S.B."/>
            <person name="Gainer-Dewar J."/>
            <person name="Goldberg J."/>
            <person name="Griggs A."/>
            <person name="Gujja S."/>
            <person name="Hansen M."/>
            <person name="Howarth C."/>
            <person name="Imamovic A."/>
            <person name="Ireland A."/>
            <person name="Larimer J."/>
            <person name="McCowan C."/>
            <person name="Murphy C."/>
            <person name="Pearson M."/>
            <person name="Poon T.W."/>
            <person name="Priest M."/>
            <person name="Roberts A."/>
            <person name="Saif S."/>
            <person name="Shea T."/>
            <person name="Sisk P."/>
            <person name="Sykes S."/>
            <person name="Wortman J."/>
            <person name="Nusbaum C."/>
            <person name="Birren B."/>
        </authorList>
    </citation>
    <scope>NUCLEOTIDE SEQUENCE [LARGE SCALE GENOMIC DNA]</scope>
    <source>
        <strain evidence="2 3">ATCC 49903</strain>
    </source>
</reference>
<dbReference type="RefSeq" id="WP_016185946.1">
    <property type="nucleotide sequence ID" value="NZ_ASWO01000003.1"/>
</dbReference>
<dbReference type="Gene3D" id="2.60.300.12">
    <property type="entry name" value="HesB-like domain"/>
    <property type="match status" value="1"/>
</dbReference>
<evidence type="ECO:0000259" key="1">
    <source>
        <dbReference type="Pfam" id="PF01521"/>
    </source>
</evidence>
<accession>S0NYE1</accession>
<protein>
    <recommendedName>
        <fullName evidence="1">Core domain-containing protein</fullName>
    </recommendedName>
</protein>
<dbReference type="EMBL" id="ASWO01000003">
    <property type="protein sequence ID" value="EOT86329.1"/>
    <property type="molecule type" value="Genomic_DNA"/>
</dbReference>
<dbReference type="eggNOG" id="COG4918">
    <property type="taxonomic scope" value="Bacteria"/>
</dbReference>
<evidence type="ECO:0000313" key="2">
    <source>
        <dbReference type="EMBL" id="EOT86329.1"/>
    </source>
</evidence>
<dbReference type="STRING" id="1140003.OMY_01505"/>
<proteinExistence type="predicted"/>
<keyword evidence="3" id="KW-1185">Reference proteome</keyword>
<gene>
    <name evidence="2" type="ORF">I573_01084</name>
</gene>
<dbReference type="Pfam" id="PF01521">
    <property type="entry name" value="Fe-S_biosyn"/>
    <property type="match status" value="1"/>
</dbReference>
<feature type="domain" description="Core" evidence="1">
    <location>
        <begin position="3"/>
        <end position="116"/>
    </location>
</feature>
<evidence type="ECO:0000313" key="3">
    <source>
        <dbReference type="Proteomes" id="UP000015961"/>
    </source>
</evidence>